<sequence length="549" mass="58639">MKAVIAARTTPEGTKPMIDPATTLRETVSAHGDALAVVCDERRQTYAEMYDRACRLANALRDAGIKPGDRVAVLADNDLESIEIIAGLALGGYVICPLYTHQTAEGNAYLLDLIEATALIIQERHHTALAPLLGTAPGLRLTVVIGEETAAPRYSELLAAASAEDPMVPLKPDATHVIRFSAGTTGRPKGIVHDVKGWMAMGDLWRAAWGRHWSPTDRYLAPGPISHATGLLVWPVIEGGAGVVVMRGFDPGRFLELAERERATVTLLVPTMVQMVLGHPDVGRRDVSSMHTIFYGAAPMPRPTLVKALSVWGPIMYQAYGQSEALPISILRPEHHILEGTEEEIGRLRSAGRPCPGAEVRIADDEGGDVPTGEIGEIVVRTPGAMSGLWKDPAGTAARLTPDGYMRTRDMGYLSPNGFLYLTDRKDDMIISGGFNIWPAELESALLGHPAVREATVVGVPHEKWGETPHAIVVLGEGDGDTATETDLIDFMRTAVGSTKKPTAVHFAGELPKTPLGKVLRRAAREAHCAGCGGSPSTGGTTPSTDRSA</sequence>
<dbReference type="InterPro" id="IPR042099">
    <property type="entry name" value="ANL_N_sf"/>
</dbReference>
<dbReference type="OrthoDB" id="4363623at2"/>
<feature type="region of interest" description="Disordered" evidence="1">
    <location>
        <begin position="529"/>
        <end position="549"/>
    </location>
</feature>
<evidence type="ECO:0000256" key="1">
    <source>
        <dbReference type="SAM" id="MobiDB-lite"/>
    </source>
</evidence>
<evidence type="ECO:0000259" key="3">
    <source>
        <dbReference type="Pfam" id="PF13193"/>
    </source>
</evidence>
<feature type="domain" description="AMP-dependent synthetase/ligase" evidence="2">
    <location>
        <begin position="25"/>
        <end position="390"/>
    </location>
</feature>
<dbReference type="PANTHER" id="PTHR43767">
    <property type="entry name" value="LONG-CHAIN-FATTY-ACID--COA LIGASE"/>
    <property type="match status" value="1"/>
</dbReference>
<dbReference type="Pfam" id="PF00501">
    <property type="entry name" value="AMP-binding"/>
    <property type="match status" value="1"/>
</dbReference>
<organism evidence="4 5">
    <name type="scientific">Spongiactinospora rosea</name>
    <dbReference type="NCBI Taxonomy" id="2248750"/>
    <lineage>
        <taxon>Bacteria</taxon>
        <taxon>Bacillati</taxon>
        <taxon>Actinomycetota</taxon>
        <taxon>Actinomycetes</taxon>
        <taxon>Streptosporangiales</taxon>
        <taxon>Streptosporangiaceae</taxon>
        <taxon>Spongiactinospora</taxon>
    </lineage>
</organism>
<name>A0A366LWF2_9ACTN</name>
<protein>
    <submittedName>
        <fullName evidence="4">AMP-dependent acyl-CoA synthetase</fullName>
    </submittedName>
</protein>
<proteinExistence type="predicted"/>
<dbReference type="Proteomes" id="UP000253303">
    <property type="component" value="Unassembled WGS sequence"/>
</dbReference>
<evidence type="ECO:0000313" key="4">
    <source>
        <dbReference type="EMBL" id="RBQ18276.1"/>
    </source>
</evidence>
<dbReference type="PANTHER" id="PTHR43767:SF7">
    <property type="entry name" value="MEDIUM_LONG-CHAIN-FATTY-ACID--COA LIGASE FADD8"/>
    <property type="match status" value="1"/>
</dbReference>
<dbReference type="InterPro" id="IPR000873">
    <property type="entry name" value="AMP-dep_synth/lig_dom"/>
</dbReference>
<dbReference type="GO" id="GO:0016877">
    <property type="term" value="F:ligase activity, forming carbon-sulfur bonds"/>
    <property type="evidence" value="ECO:0007669"/>
    <property type="project" value="UniProtKB-ARBA"/>
</dbReference>
<feature type="domain" description="AMP-binding enzyme C-terminal" evidence="3">
    <location>
        <begin position="441"/>
        <end position="518"/>
    </location>
</feature>
<dbReference type="InterPro" id="IPR050237">
    <property type="entry name" value="ATP-dep_AMP-bd_enzyme"/>
</dbReference>
<gene>
    <name evidence="4" type="ORF">DP939_20600</name>
</gene>
<dbReference type="PROSITE" id="PS00455">
    <property type="entry name" value="AMP_BINDING"/>
    <property type="match status" value="1"/>
</dbReference>
<dbReference type="SUPFAM" id="SSF56801">
    <property type="entry name" value="Acetyl-CoA synthetase-like"/>
    <property type="match status" value="1"/>
</dbReference>
<accession>A0A366LWF2</accession>
<dbReference type="InterPro" id="IPR025110">
    <property type="entry name" value="AMP-bd_C"/>
</dbReference>
<keyword evidence="5" id="KW-1185">Reference proteome</keyword>
<dbReference type="AlphaFoldDB" id="A0A366LWF2"/>
<reference evidence="4 5" key="1">
    <citation type="submission" date="2018-06" db="EMBL/GenBank/DDBJ databases">
        <title>Sphaerisporangium craniellae sp. nov., isolated from a marine sponge in the South China Sea.</title>
        <authorList>
            <person name="Li L."/>
        </authorList>
    </citation>
    <scope>NUCLEOTIDE SEQUENCE [LARGE SCALE GENOMIC DNA]</scope>
    <source>
        <strain evidence="4 5">LHW63015</strain>
    </source>
</reference>
<dbReference type="Pfam" id="PF13193">
    <property type="entry name" value="AMP-binding_C"/>
    <property type="match status" value="1"/>
</dbReference>
<dbReference type="Gene3D" id="3.40.50.12780">
    <property type="entry name" value="N-terminal domain of ligase-like"/>
    <property type="match status" value="1"/>
</dbReference>
<dbReference type="EMBL" id="QMEY01000008">
    <property type="protein sequence ID" value="RBQ18276.1"/>
    <property type="molecule type" value="Genomic_DNA"/>
</dbReference>
<comment type="caution">
    <text evidence="4">The sequence shown here is derived from an EMBL/GenBank/DDBJ whole genome shotgun (WGS) entry which is preliminary data.</text>
</comment>
<dbReference type="Gene3D" id="3.30.300.30">
    <property type="match status" value="1"/>
</dbReference>
<dbReference type="InterPro" id="IPR045851">
    <property type="entry name" value="AMP-bd_C_sf"/>
</dbReference>
<evidence type="ECO:0000259" key="2">
    <source>
        <dbReference type="Pfam" id="PF00501"/>
    </source>
</evidence>
<dbReference type="RefSeq" id="WP_113982355.1">
    <property type="nucleotide sequence ID" value="NZ_QMEY01000008.1"/>
</dbReference>
<evidence type="ECO:0000313" key="5">
    <source>
        <dbReference type="Proteomes" id="UP000253303"/>
    </source>
</evidence>
<dbReference type="InterPro" id="IPR020845">
    <property type="entry name" value="AMP-binding_CS"/>
</dbReference>
<feature type="compositionally biased region" description="Low complexity" evidence="1">
    <location>
        <begin position="538"/>
        <end position="549"/>
    </location>
</feature>